<dbReference type="PANTHER" id="PTHR33091:SF50">
    <property type="entry name" value="OS06G0319900 PROTEIN"/>
    <property type="match status" value="1"/>
</dbReference>
<name>A0A194YIU9_SORBI</name>
<accession>A0A194YIU9</accession>
<dbReference type="Pfam" id="PF00280">
    <property type="entry name" value="potato_inhibit"/>
    <property type="match status" value="1"/>
</dbReference>
<dbReference type="GO" id="GO:0004867">
    <property type="term" value="F:serine-type endopeptidase inhibitor activity"/>
    <property type="evidence" value="ECO:0007669"/>
    <property type="project" value="UniProtKB-KW"/>
</dbReference>
<dbReference type="InterPro" id="IPR000864">
    <property type="entry name" value="Prot_inh_pot1"/>
</dbReference>
<dbReference type="OMA" id="RVWIFIE"/>
<evidence type="ECO:0000313" key="4">
    <source>
        <dbReference type="EMBL" id="KXG19900.1"/>
    </source>
</evidence>
<evidence type="ECO:0000313" key="5">
    <source>
        <dbReference type="Proteomes" id="UP000000768"/>
    </source>
</evidence>
<gene>
    <name evidence="4" type="ORF">SORBI_3010G132200</name>
</gene>
<comment type="similarity">
    <text evidence="1">Belongs to the protease inhibitor I13 (potato type I serine protease inhibitor) family.</text>
</comment>
<keyword evidence="2" id="KW-0646">Protease inhibitor</keyword>
<dbReference type="Gramene" id="KXG19900">
    <property type="protein sequence ID" value="KXG19900"/>
    <property type="gene ID" value="SORBI_3010G132200"/>
</dbReference>
<sequence length="93" mass="10468">MSYHVQWVCQPNTHLHPNCRGSKFSWPELVGKKGKEARAIILKENPCVTNVVYAPQDAVITDNYCCNRVRLLMNCDAGCDYKNAIVFDVPIVG</sequence>
<keyword evidence="5" id="KW-1185">Reference proteome</keyword>
<dbReference type="EMBL" id="CM000769">
    <property type="protein sequence ID" value="KXG19900.1"/>
    <property type="molecule type" value="Genomic_DNA"/>
</dbReference>
<dbReference type="Proteomes" id="UP000000768">
    <property type="component" value="Chromosome 10"/>
</dbReference>
<dbReference type="SUPFAM" id="SSF54654">
    <property type="entry name" value="CI-2 family of serine protease inhibitors"/>
    <property type="match status" value="1"/>
</dbReference>
<dbReference type="FunCoup" id="A0A194YIU9">
    <property type="interactions" value="17"/>
</dbReference>
<dbReference type="InterPro" id="IPR036354">
    <property type="entry name" value="Prot_inh_pot1_sf"/>
</dbReference>
<dbReference type="Gene3D" id="3.30.10.10">
    <property type="entry name" value="Trypsin Inhibitor V, subunit A"/>
    <property type="match status" value="1"/>
</dbReference>
<dbReference type="AlphaFoldDB" id="A0A194YIU9"/>
<evidence type="ECO:0000256" key="1">
    <source>
        <dbReference type="ARBA" id="ARBA00008210"/>
    </source>
</evidence>
<dbReference type="PANTHER" id="PTHR33091">
    <property type="entry name" value="PROTEIN, PUTATIVE, EXPRESSED-RELATED"/>
    <property type="match status" value="1"/>
</dbReference>
<evidence type="ECO:0000256" key="3">
    <source>
        <dbReference type="ARBA" id="ARBA00022900"/>
    </source>
</evidence>
<reference evidence="5" key="2">
    <citation type="journal article" date="2018" name="Plant J.">
        <title>The Sorghum bicolor reference genome: improved assembly, gene annotations, a transcriptome atlas, and signatures of genome organization.</title>
        <authorList>
            <person name="McCormick R.F."/>
            <person name="Truong S.K."/>
            <person name="Sreedasyam A."/>
            <person name="Jenkins J."/>
            <person name="Shu S."/>
            <person name="Sims D."/>
            <person name="Kennedy M."/>
            <person name="Amirebrahimi M."/>
            <person name="Weers B.D."/>
            <person name="McKinley B."/>
            <person name="Mattison A."/>
            <person name="Morishige D.T."/>
            <person name="Grimwood J."/>
            <person name="Schmutz J."/>
            <person name="Mullet J.E."/>
        </authorList>
    </citation>
    <scope>NUCLEOTIDE SEQUENCE [LARGE SCALE GENOMIC DNA]</scope>
    <source>
        <strain evidence="5">cv. BTx623</strain>
    </source>
</reference>
<protein>
    <submittedName>
        <fullName evidence="4">Uncharacterized protein</fullName>
    </submittedName>
</protein>
<dbReference type="InParanoid" id="A0A194YIU9"/>
<dbReference type="PROSITE" id="PS00285">
    <property type="entry name" value="POTATO_INHIBITOR"/>
    <property type="match status" value="1"/>
</dbReference>
<keyword evidence="3" id="KW-0722">Serine protease inhibitor</keyword>
<reference evidence="4 5" key="1">
    <citation type="journal article" date="2009" name="Nature">
        <title>The Sorghum bicolor genome and the diversification of grasses.</title>
        <authorList>
            <person name="Paterson A.H."/>
            <person name="Bowers J.E."/>
            <person name="Bruggmann R."/>
            <person name="Dubchak I."/>
            <person name="Grimwood J."/>
            <person name="Gundlach H."/>
            <person name="Haberer G."/>
            <person name="Hellsten U."/>
            <person name="Mitros T."/>
            <person name="Poliakov A."/>
            <person name="Schmutz J."/>
            <person name="Spannagl M."/>
            <person name="Tang H."/>
            <person name="Wang X."/>
            <person name="Wicker T."/>
            <person name="Bharti A.K."/>
            <person name="Chapman J."/>
            <person name="Feltus F.A."/>
            <person name="Gowik U."/>
            <person name="Grigoriev I.V."/>
            <person name="Lyons E."/>
            <person name="Maher C.A."/>
            <person name="Martis M."/>
            <person name="Narechania A."/>
            <person name="Otillar R.P."/>
            <person name="Penning B.W."/>
            <person name="Salamov A.A."/>
            <person name="Wang Y."/>
            <person name="Zhang L."/>
            <person name="Carpita N.C."/>
            <person name="Freeling M."/>
            <person name="Gingle A.R."/>
            <person name="Hash C.T."/>
            <person name="Keller B."/>
            <person name="Klein P."/>
            <person name="Kresovich S."/>
            <person name="McCann M.C."/>
            <person name="Ming R."/>
            <person name="Peterson D.G."/>
            <person name="Mehboob-ur-Rahman"/>
            <person name="Ware D."/>
            <person name="Westhoff P."/>
            <person name="Mayer K.F."/>
            <person name="Messing J."/>
            <person name="Rokhsar D.S."/>
        </authorList>
    </citation>
    <scope>NUCLEOTIDE SEQUENCE [LARGE SCALE GENOMIC DNA]</scope>
    <source>
        <strain evidence="5">cv. BTx623</strain>
    </source>
</reference>
<dbReference type="GO" id="GO:0009611">
    <property type="term" value="P:response to wounding"/>
    <property type="evidence" value="ECO:0007669"/>
    <property type="project" value="InterPro"/>
</dbReference>
<dbReference type="STRING" id="4558.A0A194YIU9"/>
<organism evidence="4 5">
    <name type="scientific">Sorghum bicolor</name>
    <name type="common">Sorghum</name>
    <name type="synonym">Sorghum vulgare</name>
    <dbReference type="NCBI Taxonomy" id="4558"/>
    <lineage>
        <taxon>Eukaryota</taxon>
        <taxon>Viridiplantae</taxon>
        <taxon>Streptophyta</taxon>
        <taxon>Embryophyta</taxon>
        <taxon>Tracheophyta</taxon>
        <taxon>Spermatophyta</taxon>
        <taxon>Magnoliopsida</taxon>
        <taxon>Liliopsida</taxon>
        <taxon>Poales</taxon>
        <taxon>Poaceae</taxon>
        <taxon>PACMAD clade</taxon>
        <taxon>Panicoideae</taxon>
        <taxon>Andropogonodae</taxon>
        <taxon>Andropogoneae</taxon>
        <taxon>Sorghinae</taxon>
        <taxon>Sorghum</taxon>
    </lineage>
</organism>
<evidence type="ECO:0000256" key="2">
    <source>
        <dbReference type="ARBA" id="ARBA00022690"/>
    </source>
</evidence>
<proteinExistence type="inferred from homology"/>